<gene>
    <name evidence="1" type="ORF">THIOM_005646</name>
</gene>
<keyword evidence="2" id="KW-1185">Reference proteome</keyword>
<reference evidence="1 2" key="1">
    <citation type="submission" date="2016-05" db="EMBL/GenBank/DDBJ databases">
        <title>Single-cell genome of chain-forming Candidatus Thiomargarita nelsonii and comparison to other large sulfur-oxidizing bacteria.</title>
        <authorList>
            <person name="Winkel M."/>
            <person name="Salman V."/>
            <person name="Woyke T."/>
            <person name="Schulz-Vogt H."/>
            <person name="Richter M."/>
            <person name="Flood B."/>
            <person name="Bailey J."/>
            <person name="Amann R."/>
            <person name="Mussmann M."/>
        </authorList>
    </citation>
    <scope>NUCLEOTIDE SEQUENCE [LARGE SCALE GENOMIC DNA]</scope>
    <source>
        <strain evidence="1 2">THI036</strain>
    </source>
</reference>
<dbReference type="EMBL" id="LUTY01003101">
    <property type="protein sequence ID" value="OAD18752.1"/>
    <property type="molecule type" value="Genomic_DNA"/>
</dbReference>
<dbReference type="Proteomes" id="UP000076962">
    <property type="component" value="Unassembled WGS sequence"/>
</dbReference>
<proteinExistence type="predicted"/>
<organism evidence="1 2">
    <name type="scientific">Candidatus Thiomargarita nelsonii</name>
    <dbReference type="NCBI Taxonomy" id="1003181"/>
    <lineage>
        <taxon>Bacteria</taxon>
        <taxon>Pseudomonadati</taxon>
        <taxon>Pseudomonadota</taxon>
        <taxon>Gammaproteobacteria</taxon>
        <taxon>Thiotrichales</taxon>
        <taxon>Thiotrichaceae</taxon>
        <taxon>Thiomargarita</taxon>
    </lineage>
</organism>
<evidence type="ECO:0000313" key="2">
    <source>
        <dbReference type="Proteomes" id="UP000076962"/>
    </source>
</evidence>
<dbReference type="AlphaFoldDB" id="A0A0A6P1P6"/>
<comment type="caution">
    <text evidence="1">The sequence shown here is derived from an EMBL/GenBank/DDBJ whole genome shotgun (WGS) entry which is preliminary data.</text>
</comment>
<dbReference type="InterPro" id="IPR045488">
    <property type="entry name" value="fvmRadSAM-pep"/>
</dbReference>
<protein>
    <submittedName>
        <fullName evidence="1">Uncharacterized protein</fullName>
    </submittedName>
</protein>
<dbReference type="Pfam" id="PF20007">
    <property type="entry name" value="fvmRadSAM-pep"/>
    <property type="match status" value="1"/>
</dbReference>
<accession>A0A0A6P1P6</accession>
<sequence length="69" mass="7980">MTNYRFKQDLPDLIHPKDYSSDPQGRRLRFQIRTTSEGIEILGDAMRPITLEKLLEELGAETIEQMLCG</sequence>
<evidence type="ECO:0000313" key="1">
    <source>
        <dbReference type="EMBL" id="OAD18752.1"/>
    </source>
</evidence>
<name>A0A0A6P1P6_9GAMM</name>